<gene>
    <name evidence="1" type="ORF">MCHLDSM_01310</name>
</gene>
<comment type="caution">
    <text evidence="1">The sequence shown here is derived from an EMBL/GenBank/DDBJ whole genome shotgun (WGS) entry which is preliminary data.</text>
</comment>
<reference evidence="1 2" key="1">
    <citation type="journal article" date="2015" name="Genome Biol. Evol.">
        <title>Characterization of Three Mycobacterium spp. with Potential Use in Bioremediation by Genome Sequencing and Comparative Genomics.</title>
        <authorList>
            <person name="Das S."/>
            <person name="Pettersson B.M."/>
            <person name="Behra P.R."/>
            <person name="Ramesh M."/>
            <person name="Dasgupta S."/>
            <person name="Bhattacharya A."/>
            <person name="Kirsebom L.A."/>
        </authorList>
    </citation>
    <scope>NUCLEOTIDE SEQUENCE [LARGE SCALE GENOMIC DNA]</scope>
    <source>
        <strain evidence="1 2">DSM 43826</strain>
    </source>
</reference>
<dbReference type="RefSeq" id="WP_048469246.1">
    <property type="nucleotide sequence ID" value="NZ_JYNL01000009.1"/>
</dbReference>
<dbReference type="PATRIC" id="fig|37916.4.peg.1203"/>
<name>A0A0J6WLS8_9MYCO</name>
<keyword evidence="2" id="KW-1185">Reference proteome</keyword>
<evidence type="ECO:0000313" key="2">
    <source>
        <dbReference type="Proteomes" id="UP000036513"/>
    </source>
</evidence>
<protein>
    <submittedName>
        <fullName evidence="1">Uncharacterized protein</fullName>
    </submittedName>
</protein>
<proteinExistence type="predicted"/>
<organism evidence="1 2">
    <name type="scientific">Mycolicibacterium chlorophenolicum</name>
    <dbReference type="NCBI Taxonomy" id="37916"/>
    <lineage>
        <taxon>Bacteria</taxon>
        <taxon>Bacillati</taxon>
        <taxon>Actinomycetota</taxon>
        <taxon>Actinomycetes</taxon>
        <taxon>Mycobacteriales</taxon>
        <taxon>Mycobacteriaceae</taxon>
        <taxon>Mycolicibacterium</taxon>
    </lineage>
</organism>
<dbReference type="STRING" id="37916.MCHLDSM_01310"/>
<accession>A0A0J6WLS8</accession>
<evidence type="ECO:0000313" key="1">
    <source>
        <dbReference type="EMBL" id="KMO82687.1"/>
    </source>
</evidence>
<dbReference type="Proteomes" id="UP000036513">
    <property type="component" value="Unassembled WGS sequence"/>
</dbReference>
<sequence>MTTPTPTQVWRATVPELPPLVDEAGDTGTTTARAADTAERLLLLLHYSIDWESSWVADPKHRKTYWDELLPGRVRRAAYRADTLDRWWSEVAGQLGAPAPRHRDRRLELATLLREPAVPVITVLRDSLPALLLRVRIIAEAVAAQRMNGSSATDAAGPDGPA</sequence>
<dbReference type="AlphaFoldDB" id="A0A0J6WLS8"/>
<dbReference type="EMBL" id="JYNL01000009">
    <property type="protein sequence ID" value="KMO82687.1"/>
    <property type="molecule type" value="Genomic_DNA"/>
</dbReference>